<protein>
    <recommendedName>
        <fullName evidence="3">Cyclic nucleotide-binding domain-containing protein</fullName>
    </recommendedName>
</protein>
<comment type="caution">
    <text evidence="4">The sequence shown here is derived from an EMBL/GenBank/DDBJ whole genome shotgun (WGS) entry which is preliminary data.</text>
</comment>
<feature type="compositionally biased region" description="Polar residues" evidence="1">
    <location>
        <begin position="784"/>
        <end position="802"/>
    </location>
</feature>
<feature type="transmembrane region" description="Helical" evidence="2">
    <location>
        <begin position="737"/>
        <end position="758"/>
    </location>
</feature>
<evidence type="ECO:0000313" key="5">
    <source>
        <dbReference type="Proteomes" id="UP000591131"/>
    </source>
</evidence>
<evidence type="ECO:0000259" key="3">
    <source>
        <dbReference type="PROSITE" id="PS50042"/>
    </source>
</evidence>
<dbReference type="OrthoDB" id="423984at2759"/>
<keyword evidence="2" id="KW-0812">Transmembrane</keyword>
<evidence type="ECO:0000256" key="1">
    <source>
        <dbReference type="SAM" id="MobiDB-lite"/>
    </source>
</evidence>
<dbReference type="InterPro" id="IPR014710">
    <property type="entry name" value="RmlC-like_jellyroll"/>
</dbReference>
<proteinExistence type="predicted"/>
<dbReference type="CDD" id="cd00038">
    <property type="entry name" value="CAP_ED"/>
    <property type="match status" value="1"/>
</dbReference>
<feature type="transmembrane region" description="Helical" evidence="2">
    <location>
        <begin position="566"/>
        <end position="588"/>
    </location>
</feature>
<dbReference type="SUPFAM" id="SSF51206">
    <property type="entry name" value="cAMP-binding domain-like"/>
    <property type="match status" value="1"/>
</dbReference>
<dbReference type="EMBL" id="JAAPAO010000075">
    <property type="protein sequence ID" value="KAF4673809.1"/>
    <property type="molecule type" value="Genomic_DNA"/>
</dbReference>
<sequence length="831" mass="93942">MYQRLFSSNRMKPEDYSDTTIDFFGGKKFFTANDDIIPEWLAERRDFKLCFPRFCKSVLDLTQLSTDFSKEIVLSRAMRNNDELNGLDEAGLRTLMKHSHIRLYPKGYKLFQRGETASLVYLLMSGQVTILAGGLKVDSVSPGMLFGELALESGDRTRKAEAVVTKSSRVVEMDALVYREVMHQTRERMLKRIYYWIIGSKIDIASTKGWGTGLRWPRGNTDESEDDDERSRILRKHREKERKKMMEKYPMQDTRRVDECCYDGRWEERKRTFKSDVELVRLVEGDTFGHEVKVLISEEGDMPIKNGDRLSSEDREEIIRNFRPSNRLCSAVAAEEGAEVVVILSDVCFSCIPLGVLNRAASSWLEETRRCIEEQKKTIQKNLRAAKISYHDVEKSKGPKYSKRSTEGLGLGRWDPRFWQPSVEELYELMKLKEHAHSVAYSKRLGGQSILPALIGIDSIRTESDEHLPKLEDEDDTVVPTRDRRERHAAIENSQKEAPDPRDAELGVSVSSMKAKLRHTRRSFSGILSRKSTLILDDDAEVADEDGPFMADSPPTESRPLPEISLPLYVIAVSFTASALVFGVNVGISRILYMSEAHAAKVGVWNFPNCICLDLTVTTIVFSILTWTCISAFVEMNLRTKWPITVHRVSLPPLVSSYLPAVLRHSPVLEVREKGRTCFSRMSFDGIMHTFARGSWMAMVSWSFLAMPTCSFITAFDGGIHKEGLGYSSWTLTWIRTIFIAIQTLLLSQICSLTTYIFHIHTTEDVPYIRSRFPSFISTGSNSEVGTSNVNTTTSEATTGLPNASPRLLEGIPEEGVGSDDGSDANGPKEP</sequence>
<dbReference type="InterPro" id="IPR018490">
    <property type="entry name" value="cNMP-bd_dom_sf"/>
</dbReference>
<dbReference type="Pfam" id="PF00027">
    <property type="entry name" value="cNMP_binding"/>
    <property type="match status" value="1"/>
</dbReference>
<keyword evidence="5" id="KW-1185">Reference proteome</keyword>
<reference evidence="4 5" key="1">
    <citation type="submission" date="2020-04" db="EMBL/GenBank/DDBJ databases">
        <title>Perkinsus chesapeaki whole genome sequence.</title>
        <authorList>
            <person name="Bogema D.R."/>
        </authorList>
    </citation>
    <scope>NUCLEOTIDE SEQUENCE [LARGE SCALE GENOMIC DNA]</scope>
    <source>
        <strain evidence="4">ATCC PRA-425</strain>
    </source>
</reference>
<feature type="domain" description="Cyclic nucleotide-binding" evidence="3">
    <location>
        <begin position="83"/>
        <end position="182"/>
    </location>
</feature>
<keyword evidence="2" id="KW-0472">Membrane</keyword>
<dbReference type="SMART" id="SM00100">
    <property type="entry name" value="cNMP"/>
    <property type="match status" value="1"/>
</dbReference>
<dbReference type="PROSITE" id="PS50042">
    <property type="entry name" value="CNMP_BINDING_3"/>
    <property type="match status" value="1"/>
</dbReference>
<dbReference type="Gene3D" id="2.60.120.10">
    <property type="entry name" value="Jelly Rolls"/>
    <property type="match status" value="1"/>
</dbReference>
<gene>
    <name evidence="4" type="ORF">FOL47_010068</name>
</gene>
<organism evidence="4 5">
    <name type="scientific">Perkinsus chesapeaki</name>
    <name type="common">Clam parasite</name>
    <name type="synonym">Perkinsus andrewsi</name>
    <dbReference type="NCBI Taxonomy" id="330153"/>
    <lineage>
        <taxon>Eukaryota</taxon>
        <taxon>Sar</taxon>
        <taxon>Alveolata</taxon>
        <taxon>Perkinsozoa</taxon>
        <taxon>Perkinsea</taxon>
        <taxon>Perkinsida</taxon>
        <taxon>Perkinsidae</taxon>
        <taxon>Perkinsus</taxon>
    </lineage>
</organism>
<name>A0A7J6MQD7_PERCH</name>
<evidence type="ECO:0000313" key="4">
    <source>
        <dbReference type="EMBL" id="KAF4673809.1"/>
    </source>
</evidence>
<dbReference type="InterPro" id="IPR000595">
    <property type="entry name" value="cNMP-bd_dom"/>
</dbReference>
<accession>A0A7J6MQD7</accession>
<dbReference type="Proteomes" id="UP000591131">
    <property type="component" value="Unassembled WGS sequence"/>
</dbReference>
<feature type="region of interest" description="Disordered" evidence="1">
    <location>
        <begin position="784"/>
        <end position="831"/>
    </location>
</feature>
<evidence type="ECO:0000256" key="2">
    <source>
        <dbReference type="SAM" id="Phobius"/>
    </source>
</evidence>
<dbReference type="AlphaFoldDB" id="A0A7J6MQD7"/>
<keyword evidence="2" id="KW-1133">Transmembrane helix</keyword>
<feature type="transmembrane region" description="Helical" evidence="2">
    <location>
        <begin position="696"/>
        <end position="716"/>
    </location>
</feature>